<protein>
    <recommendedName>
        <fullName evidence="3">Type II toxin-antitoxin system PemK/MazF family toxin</fullName>
    </recommendedName>
</protein>
<accession>A0ABT0XST2</accession>
<name>A0ABT0XST2_9ACTN</name>
<geneLocation type="plasmid" evidence="1">
    <name>p1</name>
</geneLocation>
<dbReference type="Proteomes" id="UP001523216">
    <property type="component" value="Unassembled WGS sequence"/>
</dbReference>
<evidence type="ECO:0008006" key="3">
    <source>
        <dbReference type="Google" id="ProtNLM"/>
    </source>
</evidence>
<comment type="caution">
    <text evidence="1">The sequence shown here is derived from an EMBL/GenBank/DDBJ whole genome shotgun (WGS) entry which is preliminary data.</text>
</comment>
<dbReference type="EMBL" id="JAMQOL010000001">
    <property type="protein sequence ID" value="MCM4076189.1"/>
    <property type="molecule type" value="Genomic_DNA"/>
</dbReference>
<organism evidence="1 2">
    <name type="scientific">Paractinoplanes hotanensis</name>
    <dbReference type="NCBI Taxonomy" id="2906497"/>
    <lineage>
        <taxon>Bacteria</taxon>
        <taxon>Bacillati</taxon>
        <taxon>Actinomycetota</taxon>
        <taxon>Actinomycetes</taxon>
        <taxon>Micromonosporales</taxon>
        <taxon>Micromonosporaceae</taxon>
        <taxon>Paractinoplanes</taxon>
    </lineage>
</organism>
<evidence type="ECO:0000313" key="2">
    <source>
        <dbReference type="Proteomes" id="UP001523216"/>
    </source>
</evidence>
<keyword evidence="1" id="KW-0614">Plasmid</keyword>
<dbReference type="RefSeq" id="WP_251795966.1">
    <property type="nucleotide sequence ID" value="NZ_JAMQOL010000001.1"/>
</dbReference>
<evidence type="ECO:0000313" key="1">
    <source>
        <dbReference type="EMBL" id="MCM4076189.1"/>
    </source>
</evidence>
<proteinExistence type="predicted"/>
<gene>
    <name evidence="1" type="ORF">LXN57_01265</name>
</gene>
<keyword evidence="2" id="KW-1185">Reference proteome</keyword>
<sequence length="98" mass="10567">MEFRVAAGVTPNFHHGVIGYRERPVAVVLSRDTGIAAVAVPRDITGPEQDTGPPTFVDFPPLTEALAEHGKFTVMTAAELDRSFTAAEWPAVSAYDVR</sequence>
<reference evidence="1 2" key="1">
    <citation type="submission" date="2022-06" db="EMBL/GenBank/DDBJ databases">
        <title>Actinoplanes abujensis sp. nov., isolated from Nigerian arid soil.</title>
        <authorList>
            <person name="Ding P."/>
        </authorList>
    </citation>
    <scope>NUCLEOTIDE SEQUENCE [LARGE SCALE GENOMIC DNA]</scope>
    <source>
        <strain evidence="2">TRM88002</strain>
        <plasmid evidence="1">p1</plasmid>
    </source>
</reference>